<dbReference type="EMBL" id="JAAGMS010000159">
    <property type="protein sequence ID" value="NEB99228.1"/>
    <property type="molecule type" value="Genomic_DNA"/>
</dbReference>
<comment type="caution">
    <text evidence="1">The sequence shown here is derived from an EMBL/GenBank/DDBJ whole genome shotgun (WGS) entry which is preliminary data.</text>
</comment>
<accession>A0A7K3RAK3</accession>
<dbReference type="InterPro" id="IPR007822">
    <property type="entry name" value="LANC-like"/>
</dbReference>
<dbReference type="SUPFAM" id="SSF158745">
    <property type="entry name" value="LanC-like"/>
    <property type="match status" value="1"/>
</dbReference>
<proteinExistence type="predicted"/>
<dbReference type="Gene3D" id="1.50.10.10">
    <property type="match status" value="1"/>
</dbReference>
<dbReference type="Proteomes" id="UP000470951">
    <property type="component" value="Unassembled WGS sequence"/>
</dbReference>
<evidence type="ECO:0000313" key="1">
    <source>
        <dbReference type="EMBL" id="NEB99228.1"/>
    </source>
</evidence>
<dbReference type="InterPro" id="IPR012341">
    <property type="entry name" value="6hp_glycosidase-like_sf"/>
</dbReference>
<dbReference type="RefSeq" id="WP_338137810.1">
    <property type="nucleotide sequence ID" value="NZ_JAAGMS010000159.1"/>
</dbReference>
<sequence length="167" mass="16679">IGWALLRFAGAGGDARHRIAGLEALRRATAGAAAGPAWCNGVAGIALAVADSPDALADPELSGWLAARSGELAGIGPLADDSLCHGESGLLELLGHGALPAARPAWMRRAGTLLASADRAGPQCGTPGRVPHPGLLTGLSGIGHGLLRAGFPDRIGSALLLRSSRLP</sequence>
<feature type="non-terminal residue" evidence="1">
    <location>
        <position position="1"/>
    </location>
</feature>
<evidence type="ECO:0000313" key="2">
    <source>
        <dbReference type="Proteomes" id="UP000470951"/>
    </source>
</evidence>
<gene>
    <name evidence="1" type="ORF">G3I58_14790</name>
</gene>
<dbReference type="Pfam" id="PF05147">
    <property type="entry name" value="LANC_like"/>
    <property type="match status" value="1"/>
</dbReference>
<dbReference type="GO" id="GO:0005975">
    <property type="term" value="P:carbohydrate metabolic process"/>
    <property type="evidence" value="ECO:0007669"/>
    <property type="project" value="InterPro"/>
</dbReference>
<dbReference type="AlphaFoldDB" id="A0A7K3RAK3"/>
<protein>
    <submittedName>
        <fullName evidence="1">Type 2 lantipeptide synthetase LanM</fullName>
    </submittedName>
</protein>
<reference evidence="1 2" key="1">
    <citation type="submission" date="2020-01" db="EMBL/GenBank/DDBJ databases">
        <title>Insect and environment-associated Actinomycetes.</title>
        <authorList>
            <person name="Currrie C."/>
            <person name="Chevrette M."/>
            <person name="Carlson C."/>
            <person name="Stubbendieck R."/>
            <person name="Wendt-Pienkowski E."/>
        </authorList>
    </citation>
    <scope>NUCLEOTIDE SEQUENCE [LARGE SCALE GENOMIC DNA]</scope>
    <source>
        <strain evidence="1 2">SID7903</strain>
    </source>
</reference>
<organism evidence="1 2">
    <name type="scientific">Streptomyces anulatus</name>
    <name type="common">Streptomyces chrysomallus</name>
    <dbReference type="NCBI Taxonomy" id="1892"/>
    <lineage>
        <taxon>Bacteria</taxon>
        <taxon>Bacillati</taxon>
        <taxon>Actinomycetota</taxon>
        <taxon>Actinomycetes</taxon>
        <taxon>Kitasatosporales</taxon>
        <taxon>Streptomycetaceae</taxon>
        <taxon>Streptomyces</taxon>
    </lineage>
</organism>
<dbReference type="GO" id="GO:0031179">
    <property type="term" value="P:peptide modification"/>
    <property type="evidence" value="ECO:0007669"/>
    <property type="project" value="InterPro"/>
</dbReference>
<name>A0A7K3RAK3_STRAQ</name>